<dbReference type="RefSeq" id="WP_068164170.1">
    <property type="nucleotide sequence ID" value="NZ_JXJX01000012.1"/>
</dbReference>
<name>A0A2A5RX19_9LACT</name>
<dbReference type="EMBL" id="JXJX01000012">
    <property type="protein sequence ID" value="PCS05744.1"/>
    <property type="molecule type" value="Genomic_DNA"/>
</dbReference>
<keyword evidence="2" id="KW-1185">Reference proteome</keyword>
<organism evidence="1 2">
    <name type="scientific">Pseudolactococcus plantarum</name>
    <dbReference type="NCBI Taxonomy" id="1365"/>
    <lineage>
        <taxon>Bacteria</taxon>
        <taxon>Bacillati</taxon>
        <taxon>Bacillota</taxon>
        <taxon>Bacilli</taxon>
        <taxon>Lactobacillales</taxon>
        <taxon>Streptococcaceae</taxon>
        <taxon>Pseudolactococcus</taxon>
    </lineage>
</organism>
<reference evidence="1 2" key="1">
    <citation type="submission" date="2014-12" db="EMBL/GenBank/DDBJ databases">
        <title>Draft genome sequences of 10 type strains of Lactococcus.</title>
        <authorList>
            <person name="Sun Z."/>
            <person name="Zhong Z."/>
            <person name="Liu W."/>
            <person name="Zhang W."/>
            <person name="Zhang H."/>
        </authorList>
    </citation>
    <scope>NUCLEOTIDE SEQUENCE [LARGE SCALE GENOMIC DNA]</scope>
    <source>
        <strain evidence="1 2">DSM 20686</strain>
    </source>
</reference>
<evidence type="ECO:0000313" key="2">
    <source>
        <dbReference type="Proteomes" id="UP000242246"/>
    </source>
</evidence>
<dbReference type="Gene3D" id="3.30.1330.30">
    <property type="match status" value="1"/>
</dbReference>
<dbReference type="Proteomes" id="UP000242246">
    <property type="component" value="Unassembled WGS sequence"/>
</dbReference>
<dbReference type="OrthoDB" id="95278at2"/>
<accession>A0A2A5RX19</accession>
<proteinExistence type="predicted"/>
<evidence type="ECO:0008006" key="3">
    <source>
        <dbReference type="Google" id="ProtNLM"/>
    </source>
</evidence>
<sequence length="148" mass="16998">MNDLENRLDRASSGEYRLNPDEQKHYLNTYRERVLLTIDLADAQNLLLKPHFDAILSRFDNQDEHVFVKVCGKLPDELSGYYLKLAADHHFEGQILAEADADCFGIVLHTDHAVNHEKISLADCFPEINLAEQPKQPDKKSFFNKLFG</sequence>
<dbReference type="SUPFAM" id="SSF160515">
    <property type="entry name" value="YueI-like"/>
    <property type="match status" value="1"/>
</dbReference>
<dbReference type="InterPro" id="IPR029064">
    <property type="entry name" value="Ribosomal_eL30-like_sf"/>
</dbReference>
<gene>
    <name evidence="1" type="ORF">RU87_GL000454</name>
</gene>
<comment type="caution">
    <text evidence="1">The sequence shown here is derived from an EMBL/GenBank/DDBJ whole genome shotgun (WGS) entry which is preliminary data.</text>
</comment>
<dbReference type="Pfam" id="PF07997">
    <property type="entry name" value="DUF1694"/>
    <property type="match status" value="1"/>
</dbReference>
<evidence type="ECO:0000313" key="1">
    <source>
        <dbReference type="EMBL" id="PCS05744.1"/>
    </source>
</evidence>
<dbReference type="InterPro" id="IPR012543">
    <property type="entry name" value="DUF1694"/>
</dbReference>
<dbReference type="AlphaFoldDB" id="A0A2A5RX19"/>
<dbReference type="STRING" id="1348632.GCA_001591745_01577"/>
<protein>
    <recommendedName>
        <fullName evidence="3">DUF1694 domain-containing protein</fullName>
    </recommendedName>
</protein>